<feature type="region of interest" description="Disordered" evidence="1">
    <location>
        <begin position="73"/>
        <end position="112"/>
    </location>
</feature>
<comment type="caution">
    <text evidence="2">The sequence shown here is derived from an EMBL/GenBank/DDBJ whole genome shotgun (WGS) entry which is preliminary data.</text>
</comment>
<organism evidence="2 3">
    <name type="scientific">Daphnia magna</name>
    <dbReference type="NCBI Taxonomy" id="35525"/>
    <lineage>
        <taxon>Eukaryota</taxon>
        <taxon>Metazoa</taxon>
        <taxon>Ecdysozoa</taxon>
        <taxon>Arthropoda</taxon>
        <taxon>Crustacea</taxon>
        <taxon>Branchiopoda</taxon>
        <taxon>Diplostraca</taxon>
        <taxon>Cladocera</taxon>
        <taxon>Anomopoda</taxon>
        <taxon>Daphniidae</taxon>
        <taxon>Daphnia</taxon>
    </lineage>
</organism>
<evidence type="ECO:0000256" key="1">
    <source>
        <dbReference type="SAM" id="MobiDB-lite"/>
    </source>
</evidence>
<dbReference type="InterPro" id="IPR012337">
    <property type="entry name" value="RNaseH-like_sf"/>
</dbReference>
<accession>A0ABR0AS95</accession>
<keyword evidence="3" id="KW-1185">Reference proteome</keyword>
<gene>
    <name evidence="2" type="ORF">OUZ56_017155</name>
</gene>
<dbReference type="SUPFAM" id="SSF53098">
    <property type="entry name" value="Ribonuclease H-like"/>
    <property type="match status" value="1"/>
</dbReference>
<dbReference type="Proteomes" id="UP001234178">
    <property type="component" value="Unassembled WGS sequence"/>
</dbReference>
<name>A0ABR0AS95_9CRUS</name>
<feature type="region of interest" description="Disordered" evidence="1">
    <location>
        <begin position="20"/>
        <end position="48"/>
    </location>
</feature>
<proteinExistence type="predicted"/>
<protein>
    <submittedName>
        <fullName evidence="2">Uncharacterized protein</fullName>
    </submittedName>
</protein>
<evidence type="ECO:0000313" key="2">
    <source>
        <dbReference type="EMBL" id="KAK4027992.1"/>
    </source>
</evidence>
<evidence type="ECO:0000313" key="3">
    <source>
        <dbReference type="Proteomes" id="UP001234178"/>
    </source>
</evidence>
<feature type="compositionally biased region" description="Acidic residues" evidence="1">
    <location>
        <begin position="79"/>
        <end position="95"/>
    </location>
</feature>
<reference evidence="2 3" key="1">
    <citation type="journal article" date="2023" name="Nucleic Acids Res.">
        <title>The hologenome of Daphnia magna reveals possible DNA methylation and microbiome-mediated evolution of the host genome.</title>
        <authorList>
            <person name="Chaturvedi A."/>
            <person name="Li X."/>
            <person name="Dhandapani V."/>
            <person name="Marshall H."/>
            <person name="Kissane S."/>
            <person name="Cuenca-Cambronero M."/>
            <person name="Asole G."/>
            <person name="Calvet F."/>
            <person name="Ruiz-Romero M."/>
            <person name="Marangio P."/>
            <person name="Guigo R."/>
            <person name="Rago D."/>
            <person name="Mirbahai L."/>
            <person name="Eastwood N."/>
            <person name="Colbourne J.K."/>
            <person name="Zhou J."/>
            <person name="Mallon E."/>
            <person name="Orsini L."/>
        </authorList>
    </citation>
    <scope>NUCLEOTIDE SEQUENCE [LARGE SCALE GENOMIC DNA]</scope>
    <source>
        <strain evidence="2">LRV0_1</strain>
    </source>
</reference>
<dbReference type="EMBL" id="JAOYFB010000038">
    <property type="protein sequence ID" value="KAK4027992.1"/>
    <property type="molecule type" value="Genomic_DNA"/>
</dbReference>
<sequence>MLSSEPSPYGVMKLFSAQVPHSRISTSDELSSSGNGSDPGAKYEGEKFPPLCEQTLVDARLHDIVDAIDLSETQQHLIDEEDTDVAEETSEEVEADMSRKDPPDQIGSDEDSASVDFLYNHPGDLVIKKHVWLHWVHVCVAMVKTDGGMNIVANTFVNNIPGWNDEEQFPIEDSVLHPPMASTRTSSVNQQEVEPMVEIEVSTTDDDNENEEDPLLQLFKEMGVSNEMMEALVQDVEENGEFQDVEVEMEEMMPSTDSIPCVILPLTASSTGQETDYILYSKLRSDCVAHKLQLVIKDGFKALVGEAALVISHVRKLVNYVRKSVLNTEMVFTAVGFRLSVKNAASWNSTYFMFMLMKFLQAIDKDPTLCSRLNAVDFETIGNVIPAYIGLRNNLTLTIKNRKEVVNPASQLASIVKKTKDFVQALRESLELRFSPVLCDVNYVLETIFDSRFKKGWIKFSGYYEASVMEAVIVEVQMRYRVLRECMDDQAVHNLVQPVPSANDAADVANERASRPSITRKRRASQSLYSSVIETPRPGSFGPIKVIDELDAYLNEPGVPMEVTVDPVDPDSELRPTNPLEF</sequence>
<feature type="region of interest" description="Disordered" evidence="1">
    <location>
        <begin position="563"/>
        <end position="582"/>
    </location>
</feature>
<feature type="compositionally biased region" description="Polar residues" evidence="1">
    <location>
        <begin position="23"/>
        <end position="36"/>
    </location>
</feature>